<dbReference type="Pfam" id="PF24986">
    <property type="entry name" value="PRC_RimM"/>
    <property type="match status" value="1"/>
</dbReference>
<dbReference type="Gene3D" id="2.30.30.240">
    <property type="entry name" value="PRC-barrel domain"/>
    <property type="match status" value="1"/>
</dbReference>
<dbReference type="GO" id="GO:0005840">
    <property type="term" value="C:ribosome"/>
    <property type="evidence" value="ECO:0007669"/>
    <property type="project" value="InterPro"/>
</dbReference>
<evidence type="ECO:0000259" key="7">
    <source>
        <dbReference type="Pfam" id="PF24986"/>
    </source>
</evidence>
<keyword evidence="2 5" id="KW-0690">Ribosome biogenesis</keyword>
<dbReference type="GO" id="GO:0043022">
    <property type="term" value="F:ribosome binding"/>
    <property type="evidence" value="ECO:0007669"/>
    <property type="project" value="InterPro"/>
</dbReference>
<dbReference type="Gene3D" id="2.40.30.60">
    <property type="entry name" value="RimM"/>
    <property type="match status" value="1"/>
</dbReference>
<keyword evidence="3 5" id="KW-0698">rRNA processing</keyword>
<evidence type="ECO:0000256" key="2">
    <source>
        <dbReference type="ARBA" id="ARBA00022517"/>
    </source>
</evidence>
<dbReference type="InterPro" id="IPR011961">
    <property type="entry name" value="RimM"/>
</dbReference>
<dbReference type="GO" id="GO:0006364">
    <property type="term" value="P:rRNA processing"/>
    <property type="evidence" value="ECO:0007669"/>
    <property type="project" value="UniProtKB-UniRule"/>
</dbReference>
<dbReference type="NCBIfam" id="TIGR02273">
    <property type="entry name" value="16S_RimM"/>
    <property type="match status" value="1"/>
</dbReference>
<keyword evidence="9" id="KW-1185">Reference proteome</keyword>
<dbReference type="GO" id="GO:0042274">
    <property type="term" value="P:ribosomal small subunit biogenesis"/>
    <property type="evidence" value="ECO:0007669"/>
    <property type="project" value="UniProtKB-UniRule"/>
</dbReference>
<organism evidence="8 9">
    <name type="scientific">Flavobacterium akiainvivens</name>
    <dbReference type="NCBI Taxonomy" id="1202724"/>
    <lineage>
        <taxon>Bacteria</taxon>
        <taxon>Pseudomonadati</taxon>
        <taxon>Bacteroidota</taxon>
        <taxon>Flavobacteriia</taxon>
        <taxon>Flavobacteriales</taxon>
        <taxon>Flavobacteriaceae</taxon>
        <taxon>Flavobacterium</taxon>
    </lineage>
</organism>
<dbReference type="InterPro" id="IPR036976">
    <property type="entry name" value="RimM_N_sf"/>
</dbReference>
<feature type="domain" description="Ribosome maturation factor RimM PRC barrel" evidence="7">
    <location>
        <begin position="105"/>
        <end position="171"/>
    </location>
</feature>
<dbReference type="GO" id="GO:0005737">
    <property type="term" value="C:cytoplasm"/>
    <property type="evidence" value="ECO:0007669"/>
    <property type="project" value="UniProtKB-SubCell"/>
</dbReference>
<evidence type="ECO:0000256" key="5">
    <source>
        <dbReference type="HAMAP-Rule" id="MF_00014"/>
    </source>
</evidence>
<feature type="domain" description="RimM N-terminal" evidence="6">
    <location>
        <begin position="9"/>
        <end position="90"/>
    </location>
</feature>
<keyword evidence="4 5" id="KW-0143">Chaperone</keyword>
<dbReference type="SUPFAM" id="SSF50447">
    <property type="entry name" value="Translation proteins"/>
    <property type="match status" value="1"/>
</dbReference>
<proteinExistence type="inferred from homology"/>
<evidence type="ECO:0000256" key="3">
    <source>
        <dbReference type="ARBA" id="ARBA00022552"/>
    </source>
</evidence>
<name>A0A0M9VJ83_9FLAO</name>
<gene>
    <name evidence="5" type="primary">rimM</name>
    <name evidence="8" type="ORF">AM493_16555</name>
</gene>
<protein>
    <recommendedName>
        <fullName evidence="5">Ribosome maturation factor RimM</fullName>
    </recommendedName>
</protein>
<dbReference type="InterPro" id="IPR009000">
    <property type="entry name" value="Transl_B-barrel_sf"/>
</dbReference>
<dbReference type="HAMAP" id="MF_00014">
    <property type="entry name" value="Ribosome_mat_RimM"/>
    <property type="match status" value="1"/>
</dbReference>
<dbReference type="PANTHER" id="PTHR33692:SF1">
    <property type="entry name" value="RIBOSOME MATURATION FACTOR RIMM"/>
    <property type="match status" value="1"/>
</dbReference>
<evidence type="ECO:0000256" key="1">
    <source>
        <dbReference type="ARBA" id="ARBA00022490"/>
    </source>
</evidence>
<evidence type="ECO:0000313" key="8">
    <source>
        <dbReference type="EMBL" id="KOS07476.1"/>
    </source>
</evidence>
<comment type="domain">
    <text evidence="5">The PRC barrel domain binds ribosomal protein uS19.</text>
</comment>
<sequence>MRKSDCFYLGKIAKKFSFKGEVLAWLDTDDPGYFEDLQMESVFVELNKHLVPFFIESSRLHKNDFLRIKFEEVDSEEDADRILGAALYLPLNMLPKLEGDKFYFHEIIGFKAVDERLGDIGIITGVNDNSAQALFEIKKGDIEILVPMIDDFIVKVDRENKAIILNTPEGLVDLYLG</sequence>
<dbReference type="AlphaFoldDB" id="A0A0M9VJ83"/>
<evidence type="ECO:0000313" key="9">
    <source>
        <dbReference type="Proteomes" id="UP000037755"/>
    </source>
</evidence>
<dbReference type="STRING" id="1202724.AM493_16555"/>
<dbReference type="PATRIC" id="fig|1202724.3.peg.3438"/>
<dbReference type="SUPFAM" id="SSF50346">
    <property type="entry name" value="PRC-barrel domain"/>
    <property type="match status" value="1"/>
</dbReference>
<comment type="function">
    <text evidence="5">An accessory protein needed during the final step in the assembly of 30S ribosomal subunit, possibly for assembly of the head region. Essential for efficient processing of 16S rRNA. May be needed both before and after RbfA during the maturation of 16S rRNA. It has affinity for free ribosomal 30S subunits but not for 70S ribosomes.</text>
</comment>
<dbReference type="InterPro" id="IPR002676">
    <property type="entry name" value="RimM_N"/>
</dbReference>
<evidence type="ECO:0000256" key="4">
    <source>
        <dbReference type="ARBA" id="ARBA00023186"/>
    </source>
</evidence>
<dbReference type="Proteomes" id="UP000037755">
    <property type="component" value="Unassembled WGS sequence"/>
</dbReference>
<comment type="similarity">
    <text evidence="5">Belongs to the RimM family.</text>
</comment>
<dbReference type="Pfam" id="PF01782">
    <property type="entry name" value="RimM"/>
    <property type="match status" value="1"/>
</dbReference>
<dbReference type="EMBL" id="LIYD01000005">
    <property type="protein sequence ID" value="KOS07476.1"/>
    <property type="molecule type" value="Genomic_DNA"/>
</dbReference>
<dbReference type="OrthoDB" id="9810331at2"/>
<dbReference type="InterPro" id="IPR056792">
    <property type="entry name" value="PRC_RimM"/>
</dbReference>
<keyword evidence="1 5" id="KW-0963">Cytoplasm</keyword>
<comment type="caution">
    <text evidence="8">The sequence shown here is derived from an EMBL/GenBank/DDBJ whole genome shotgun (WGS) entry which is preliminary data.</text>
</comment>
<comment type="subcellular location">
    <subcellularLocation>
        <location evidence="5">Cytoplasm</location>
    </subcellularLocation>
</comment>
<accession>A0A0M9VJ83</accession>
<comment type="subunit">
    <text evidence="5">Binds ribosomal protein uS19.</text>
</comment>
<dbReference type="PANTHER" id="PTHR33692">
    <property type="entry name" value="RIBOSOME MATURATION FACTOR RIMM"/>
    <property type="match status" value="1"/>
</dbReference>
<evidence type="ECO:0000259" key="6">
    <source>
        <dbReference type="Pfam" id="PF01782"/>
    </source>
</evidence>
<dbReference type="InterPro" id="IPR011033">
    <property type="entry name" value="PRC_barrel-like_sf"/>
</dbReference>
<reference evidence="8 9" key="1">
    <citation type="submission" date="2015-08" db="EMBL/GenBank/DDBJ databases">
        <title>Whole genome sequence of Flavobacterium akiainvivens IK-1T, from decaying Wikstroemia oahuensis, an endemic Hawaiian shrub.</title>
        <authorList>
            <person name="Wan X."/>
            <person name="Hou S."/>
            <person name="Saito J."/>
            <person name="Donachie S."/>
        </authorList>
    </citation>
    <scope>NUCLEOTIDE SEQUENCE [LARGE SCALE GENOMIC DNA]</scope>
    <source>
        <strain evidence="8 9">IK-1</strain>
    </source>
</reference>
<dbReference type="RefSeq" id="WP_054409138.1">
    <property type="nucleotide sequence ID" value="NZ_FOYA01000011.1"/>
</dbReference>